<evidence type="ECO:0000259" key="12">
    <source>
        <dbReference type="Pfam" id="PF00999"/>
    </source>
</evidence>
<feature type="transmembrane region" description="Helical" evidence="11">
    <location>
        <begin position="114"/>
        <end position="132"/>
    </location>
</feature>
<evidence type="ECO:0000256" key="9">
    <source>
        <dbReference type="ARBA" id="ARBA00023136"/>
    </source>
</evidence>
<evidence type="ECO:0000313" key="14">
    <source>
        <dbReference type="Proteomes" id="UP000003987"/>
    </source>
</evidence>
<reference evidence="13 14" key="1">
    <citation type="submission" date="2009-06" db="EMBL/GenBank/DDBJ databases">
        <title>The Genome Sequence of Lactobacillus coleohominis strain 101-4-CHN.</title>
        <authorList>
            <consortium name="The Broad Institute Genome Sequencing Platform"/>
            <person name="Ward D."/>
            <person name="Young S.K."/>
            <person name="Zeng Q."/>
            <person name="Koehrsen M."/>
            <person name="Alvarado L."/>
            <person name="Berlin A."/>
            <person name="Borenstein D."/>
            <person name="Chen Z."/>
            <person name="Engels R."/>
            <person name="Freedman E."/>
            <person name="Gellesch M."/>
            <person name="Goldberg J."/>
            <person name="Griggs A."/>
            <person name="Gujja S."/>
            <person name="Heiman D."/>
            <person name="Hepburn T."/>
            <person name="Howarth C."/>
            <person name="Jen D."/>
            <person name="Larson L."/>
            <person name="Lewis B."/>
            <person name="Mehta T."/>
            <person name="Park D."/>
            <person name="Pearson M."/>
            <person name="Roberts A."/>
            <person name="Saif S."/>
            <person name="Shea T."/>
            <person name="Shenoy N."/>
            <person name="Sisk P."/>
            <person name="Stolte C."/>
            <person name="Sykes S."/>
            <person name="Walk T."/>
            <person name="White J."/>
            <person name="Yandava C."/>
            <person name="Liu Y."/>
            <person name="Xu Q."/>
            <person name="Lander E."/>
            <person name="Nusbaum C."/>
            <person name="Galagan J."/>
            <person name="Birren B."/>
        </authorList>
    </citation>
    <scope>NUCLEOTIDE SEQUENCE [LARGE SCALE GENOMIC DNA]</scope>
    <source>
        <strain evidence="13 14">101-4-CHN</strain>
    </source>
</reference>
<feature type="transmembrane region" description="Helical" evidence="11">
    <location>
        <begin position="29"/>
        <end position="47"/>
    </location>
</feature>
<accession>C7XX95</accession>
<feature type="transmembrane region" description="Helical" evidence="11">
    <location>
        <begin position="59"/>
        <end position="77"/>
    </location>
</feature>
<dbReference type="GO" id="GO:0015297">
    <property type="term" value="F:antiporter activity"/>
    <property type="evidence" value="ECO:0007669"/>
    <property type="project" value="UniProtKB-KW"/>
</dbReference>
<dbReference type="HOGENOM" id="CLU_005126_7_1_9"/>
<evidence type="ECO:0000256" key="10">
    <source>
        <dbReference type="ARBA" id="ARBA00023201"/>
    </source>
</evidence>
<evidence type="ECO:0000256" key="6">
    <source>
        <dbReference type="ARBA" id="ARBA00022989"/>
    </source>
</evidence>
<dbReference type="AlphaFoldDB" id="C7XX95"/>
<evidence type="ECO:0000256" key="4">
    <source>
        <dbReference type="ARBA" id="ARBA00022449"/>
    </source>
</evidence>
<feature type="transmembrane region" description="Helical" evidence="11">
    <location>
        <begin position="83"/>
        <end position="102"/>
    </location>
</feature>
<dbReference type="RefSeq" id="WP_006917263.1">
    <property type="nucleotide sequence ID" value="NZ_GG698805.1"/>
</dbReference>
<feature type="transmembrane region" description="Helical" evidence="11">
    <location>
        <begin position="354"/>
        <end position="373"/>
    </location>
</feature>
<dbReference type="Gene3D" id="1.20.1530.20">
    <property type="match status" value="1"/>
</dbReference>
<keyword evidence="9 11" id="KW-0472">Membrane</keyword>
<dbReference type="GO" id="GO:0016020">
    <property type="term" value="C:membrane"/>
    <property type="evidence" value="ECO:0007669"/>
    <property type="project" value="UniProtKB-SubCell"/>
</dbReference>
<dbReference type="STRING" id="575594.HMPREF0501_01380"/>
<evidence type="ECO:0000256" key="2">
    <source>
        <dbReference type="ARBA" id="ARBA00005551"/>
    </source>
</evidence>
<comment type="subcellular location">
    <subcellularLocation>
        <location evidence="1">Membrane</location>
        <topology evidence="1">Multi-pass membrane protein</topology>
    </subcellularLocation>
</comment>
<feature type="transmembrane region" description="Helical" evidence="11">
    <location>
        <begin position="177"/>
        <end position="200"/>
    </location>
</feature>
<organism evidence="13 14">
    <name type="scientific">Limosilactobacillus coleohominis 101-4-CHN</name>
    <dbReference type="NCBI Taxonomy" id="575594"/>
    <lineage>
        <taxon>Bacteria</taxon>
        <taxon>Bacillati</taxon>
        <taxon>Bacillota</taxon>
        <taxon>Bacilli</taxon>
        <taxon>Lactobacillales</taxon>
        <taxon>Lactobacillaceae</taxon>
        <taxon>Limosilactobacillus</taxon>
    </lineage>
</organism>
<sequence>MNFIATLAIILLVTQVVSHFSMRMGIPDVIGQILVGIVMGPAVFGWITQTHMINEFQEIGVIILMFIAGLESDLSLLKKYLKPAVVVALMGMILPIVVMGVAADLYGMQWFESLFIGVIFSATSVSISVAVLRDYNQLGSKEGATILGAAVADDIGGVFLLSILISMMNGQSGQRMSLPLVVLLQVIFFGGTYFLVRWLAPYLMEISSDLLTTAAPSVVAMILCLGMAALADAVHLSGAVGSFFAGIAIANTKKKEVINRSFVPIGYAMFIPIFFVNVGLSMRFDHFLDSLWFIIMMTVLACLTKLLGCGGGAKLTGFDLNSSYIIGSGMIARGEMSLITAQIGFQAHLLSEKYYSDIITVIVLATILAPFILKHSLHRMHGAQED</sequence>
<keyword evidence="10" id="KW-0739">Sodium transport</keyword>
<name>C7XX95_9LACO</name>
<keyword evidence="3" id="KW-0813">Transport</keyword>
<keyword evidence="8" id="KW-0406">Ion transport</keyword>
<feature type="transmembrane region" description="Helical" evidence="11">
    <location>
        <begin position="262"/>
        <end position="284"/>
    </location>
</feature>
<dbReference type="InterPro" id="IPR038770">
    <property type="entry name" value="Na+/solute_symporter_sf"/>
</dbReference>
<dbReference type="PANTHER" id="PTHR43562">
    <property type="entry name" value="NAPA-TYPE SODIUM/HYDROGEN ANTIPORTER"/>
    <property type="match status" value="1"/>
</dbReference>
<evidence type="ECO:0000256" key="1">
    <source>
        <dbReference type="ARBA" id="ARBA00004141"/>
    </source>
</evidence>
<dbReference type="EMBL" id="GG698805">
    <property type="protein sequence ID" value="EEU29915.1"/>
    <property type="molecule type" value="Genomic_DNA"/>
</dbReference>
<keyword evidence="5 11" id="KW-0812">Transmembrane</keyword>
<dbReference type="GO" id="GO:1902600">
    <property type="term" value="P:proton transmembrane transport"/>
    <property type="evidence" value="ECO:0007669"/>
    <property type="project" value="InterPro"/>
</dbReference>
<evidence type="ECO:0000313" key="13">
    <source>
        <dbReference type="EMBL" id="EEU29915.1"/>
    </source>
</evidence>
<evidence type="ECO:0000256" key="5">
    <source>
        <dbReference type="ARBA" id="ARBA00022692"/>
    </source>
</evidence>
<keyword evidence="6 11" id="KW-1133">Transmembrane helix</keyword>
<dbReference type="Proteomes" id="UP000003987">
    <property type="component" value="Unassembled WGS sequence"/>
</dbReference>
<gene>
    <name evidence="13" type="primary">napA</name>
    <name evidence="13" type="ORF">HMPREF0501_01380</name>
</gene>
<evidence type="ECO:0000256" key="7">
    <source>
        <dbReference type="ARBA" id="ARBA00023053"/>
    </source>
</evidence>
<dbReference type="InterPro" id="IPR006153">
    <property type="entry name" value="Cation/H_exchanger_TM"/>
</dbReference>
<evidence type="ECO:0000256" key="8">
    <source>
        <dbReference type="ARBA" id="ARBA00023065"/>
    </source>
</evidence>
<feature type="transmembrane region" description="Helical" evidence="11">
    <location>
        <begin position="144"/>
        <end position="165"/>
    </location>
</feature>
<feature type="domain" description="Cation/H+ exchanger transmembrane" evidence="12">
    <location>
        <begin position="11"/>
        <end position="375"/>
    </location>
</feature>
<feature type="transmembrane region" description="Helical" evidence="11">
    <location>
        <begin position="220"/>
        <end position="250"/>
    </location>
</feature>
<keyword evidence="4" id="KW-0050">Antiport</keyword>
<keyword evidence="7" id="KW-0915">Sodium</keyword>
<feature type="transmembrane region" description="Helical" evidence="11">
    <location>
        <begin position="290"/>
        <end position="312"/>
    </location>
</feature>
<dbReference type="OrthoDB" id="9793589at2"/>
<keyword evidence="14" id="KW-1185">Reference proteome</keyword>
<comment type="similarity">
    <text evidence="2">Belongs to the monovalent cation:proton antiporter 2 (CPA2) transporter (TC 2.A.37) family.</text>
</comment>
<dbReference type="PANTHER" id="PTHR43562:SF3">
    <property type="entry name" value="SODIUM ION_PROTON EXCHANGER (EUROFUNG)"/>
    <property type="match status" value="1"/>
</dbReference>
<feature type="transmembrane region" description="Helical" evidence="11">
    <location>
        <begin position="324"/>
        <end position="348"/>
    </location>
</feature>
<dbReference type="eggNOG" id="COG0475">
    <property type="taxonomic scope" value="Bacteria"/>
</dbReference>
<dbReference type="Pfam" id="PF00999">
    <property type="entry name" value="Na_H_Exchanger"/>
    <property type="match status" value="1"/>
</dbReference>
<protein>
    <submittedName>
        <fullName evidence="13">Na+/H+ antiporter</fullName>
    </submittedName>
</protein>
<dbReference type="GO" id="GO:0006814">
    <property type="term" value="P:sodium ion transport"/>
    <property type="evidence" value="ECO:0007669"/>
    <property type="project" value="UniProtKB-KW"/>
</dbReference>
<evidence type="ECO:0000256" key="11">
    <source>
        <dbReference type="SAM" id="Phobius"/>
    </source>
</evidence>
<proteinExistence type="inferred from homology"/>
<evidence type="ECO:0000256" key="3">
    <source>
        <dbReference type="ARBA" id="ARBA00022448"/>
    </source>
</evidence>